<dbReference type="GO" id="GO:0000791">
    <property type="term" value="C:euchromatin"/>
    <property type="evidence" value="ECO:0007669"/>
    <property type="project" value="Ensembl"/>
</dbReference>
<evidence type="ECO:0000256" key="8">
    <source>
        <dbReference type="ARBA" id="ARBA00053247"/>
    </source>
</evidence>
<dbReference type="InterPro" id="IPR011990">
    <property type="entry name" value="TPR-like_helical_dom_sf"/>
</dbReference>
<dbReference type="SMART" id="SM00028">
    <property type="entry name" value="TPR"/>
    <property type="match status" value="13"/>
</dbReference>
<feature type="repeat" description="TPR" evidence="12">
    <location>
        <begin position="597"/>
        <end position="630"/>
    </location>
</feature>
<reference evidence="13" key="3">
    <citation type="submission" date="2025-09" db="UniProtKB">
        <authorList>
            <consortium name="Ensembl"/>
        </authorList>
    </citation>
    <scope>IDENTIFICATION</scope>
</reference>
<dbReference type="EMBL" id="ADFV01005425">
    <property type="status" value="NOT_ANNOTATED_CDS"/>
    <property type="molecule type" value="Genomic_DNA"/>
</dbReference>
<evidence type="ECO:0000256" key="1">
    <source>
        <dbReference type="ARBA" id="ARBA00004123"/>
    </source>
</evidence>
<feature type="repeat" description="TPR" evidence="12">
    <location>
        <begin position="828"/>
        <end position="861"/>
    </location>
</feature>
<keyword evidence="7" id="KW-0539">Nucleus</keyword>
<dbReference type="GO" id="GO:0072344">
    <property type="term" value="P:rescue of stalled ribosome"/>
    <property type="evidence" value="ECO:0007669"/>
    <property type="project" value="Ensembl"/>
</dbReference>
<dbReference type="Pfam" id="PF13181">
    <property type="entry name" value="TPR_8"/>
    <property type="match status" value="2"/>
</dbReference>
<dbReference type="GO" id="GO:0070478">
    <property type="term" value="P:nuclear-transcribed mRNA catabolic process, 3'-5' exonucleolytic nonsense-mediated decay"/>
    <property type="evidence" value="ECO:0007669"/>
    <property type="project" value="Ensembl"/>
</dbReference>
<dbReference type="GeneTree" id="ENSGT00390000016407"/>
<keyword evidence="3" id="KW-0963">Cytoplasm</keyword>
<sequence>MSSKEVKTALKSARDAIRNKEYKEALKHCKTVLKQEKNNYNAWVFIGVAAAELEQPDQAQSAYKKAAELEPDQLLAWQVCRNFFFSCKPAFAPYSNSFCVCVFCFVLSVDKQKWCDVSKKLVELYYQEKKHLEVARTWHKLIKTRQEEGADNQELHQLWRKLTQFLAESTEDQNNETQQLLLTAFENALGLSDKIPSEDHQVLYRHFIQSLSKFPHETARLKKACEGMINIYPTVQYPLEVLCLHLIESGNLTDEGQQYCCRLVEMDSKSGPGLIGLGIKALQDKKYEDAVRNLTEGLRESPVCTSGWYHLAEAQVKMHRPKEAILSCSQALKIIDNLGASGNSLYQRNLCLRLKAEALIKLSDYDSSEEAIRTLDQISDADNIPGLLVLKSLAYRNKSSLDEATKIMEDLLSSYPDLAEVHALEALIHFTKKDYLQAEKCFQRALQKDTEVAEYHYQLGLTYWFMGEETRKDKTKALTHFLKAARLDTYMGKVFCYLGHYYRDVVGDKNRARGCYRKAFELDDTDAESGAAAVDLSVELEDMETALAILTTVTQKASAGTAKWAWLRRGLYYLKAGQHSQAVADLQAALRADPKDFNCWESLGEAYLSRGSYTTALKSFTKASELNPESTYSVFKVAAIQQILGKYKEAVAQYQMIIKKTEDYVPALKGNLFLVKKALEYFTGALQHRADVSCLWKLAGDACTCLYAVSPSKVNVHVLGVLLGQKEGKQVLKKNELLHLGGRCYGRALKLMSTANTWCDLGINYYRQAQHLAETGNVLDEVNTVRLDSNNHLYWNALGVVACYSGIGNYALAQHCFIKSIQSEQINAVAWTNLGVLYLTNENIEQAHEAFKMAQSLDPSYLMCWIGQALIAEAVGSYDTMDLFRHTTELNMHTEGALGYAYWVCTTLQDKSNRETELYQYNILQMNAIPAAQVVLNKYVERIQNYAPAFTMLGYLNEHLQLKKEAANAYQRAILLLQTAEDQDTYNVAVRNYGRLLCIVDIETICTYYVKCWFQYHRANRTNLYQKDKNHILIEDSILKEPTTESLQALCALGLAMQDATLSKAALNELLKHIKHKDSNYQRCLLTSAIYALQGRSVAVQKQVSKAVHSNPGDPALWSLLSRVVAQYAQRNAKGGVVAGNVAHILDSNHGKKALLYTAVNQLAMGSSSAEDEKNIALKTIQKAALLSPGDPAVWAGLMAACHADDKLALVNNTQPKRIDLYLALLSAVSASIKDKIFFENYNQSLEKWSLSQAVTGLIDTGRISEAETLCTKKLKSNPDQPAIILLLRQVQCKPLLESQKPLPDAVLEELQKTVMSNSTSVPAWQWLAHVYQSQGMMRAAEMCYRKSLQVASQQGSWSGKLSSLLRLALLALKVCMANISSDHWPSLVQEATTEALKLCFCPLAVLLQALLQFKRKMGARETRRLLERVVYQPGYPKSIASTARWYLLRHLYAKDDYELIDVLVNNAKTHGDTRALELNQRLSSQ</sequence>
<evidence type="ECO:0000256" key="2">
    <source>
        <dbReference type="ARBA" id="ARBA00004496"/>
    </source>
</evidence>
<comment type="similarity">
    <text evidence="9">Belongs to the SKI3 family.</text>
</comment>
<evidence type="ECO:0000256" key="5">
    <source>
        <dbReference type="ARBA" id="ARBA00022803"/>
    </source>
</evidence>
<reference evidence="13" key="2">
    <citation type="submission" date="2025-08" db="UniProtKB">
        <authorList>
            <consortium name="Ensembl"/>
        </authorList>
    </citation>
    <scope>IDENTIFICATION</scope>
</reference>
<comment type="subunit">
    <text evidence="10">Component of the SKI complex which consists of SKIC2, SKIC3 and SKIC8. Interacts with PAF1.</text>
</comment>
<dbReference type="EMBL" id="ADFV01005423">
    <property type="status" value="NOT_ANNOTATED_CDS"/>
    <property type="molecule type" value="Genomic_DNA"/>
</dbReference>
<dbReference type="OMA" id="CQWELDP"/>
<dbReference type="Proteomes" id="UP000001073">
    <property type="component" value="Chromosome 2"/>
</dbReference>
<accession>G1RV56</accession>
<dbReference type="FunFam" id="1.25.40.10:FF:000546">
    <property type="entry name" value="Tetratricopeptide repeat domain 37"/>
    <property type="match status" value="1"/>
</dbReference>
<feature type="repeat" description="TPR" evidence="12">
    <location>
        <begin position="563"/>
        <end position="596"/>
    </location>
</feature>
<evidence type="ECO:0000256" key="7">
    <source>
        <dbReference type="ARBA" id="ARBA00023242"/>
    </source>
</evidence>
<dbReference type="Ensembl" id="ENSNLET00000017994.3">
    <property type="protein sequence ID" value="ENSNLEP00000017133.2"/>
    <property type="gene ID" value="ENSNLEG00000014088.3"/>
</dbReference>
<dbReference type="GO" id="GO:0005654">
    <property type="term" value="C:nucleoplasm"/>
    <property type="evidence" value="ECO:0007669"/>
    <property type="project" value="Ensembl"/>
</dbReference>
<dbReference type="EMBL" id="ADFV01005424">
    <property type="status" value="NOT_ANNOTATED_CDS"/>
    <property type="molecule type" value="Genomic_DNA"/>
</dbReference>
<proteinExistence type="inferred from homology"/>
<dbReference type="STRING" id="61853.ENSNLEP00000017133"/>
<dbReference type="FunFam" id="1.25.40.10:FF:000585">
    <property type="entry name" value="Tetratricopeptide repeat domain 37"/>
    <property type="match status" value="1"/>
</dbReference>
<name>G1RV56_NOMLE</name>
<evidence type="ECO:0000256" key="6">
    <source>
        <dbReference type="ARBA" id="ARBA00022990"/>
    </source>
</evidence>
<protein>
    <recommendedName>
        <fullName evidence="11">Superkiller complex protein 3</fullName>
    </recommendedName>
</protein>
<comment type="function">
    <text evidence="8">Component of the SKI complex, a multiprotein complex that assists the RNA-degrading exosome during the mRNA decay and quality-control pathways. The SKI complex catalyzes mRNA extraction from 80S ribosomal complexes in the 3'-5' direction and channels mRNA to the cytosolic exosome for degradation. SKI-mediated extraction of mRNA from stalled ribosomes allow binding of the Pelota-HBS1L complex and subsequent ribosome disassembly by ABCE1 for ribosome recycling. In the nucleus, the SKI complex associates with transcriptionally active genes in a manner dependent on PAF1 complex (PAF1C).</text>
</comment>
<dbReference type="GO" id="GO:0005829">
    <property type="term" value="C:cytosol"/>
    <property type="evidence" value="ECO:0007669"/>
    <property type="project" value="Ensembl"/>
</dbReference>
<dbReference type="GO" id="GO:0055087">
    <property type="term" value="C:Ski complex"/>
    <property type="evidence" value="ECO:0007669"/>
    <property type="project" value="Ensembl"/>
</dbReference>
<evidence type="ECO:0000256" key="4">
    <source>
        <dbReference type="ARBA" id="ARBA00022737"/>
    </source>
</evidence>
<dbReference type="InterPro" id="IPR019734">
    <property type="entry name" value="TPR_rpt"/>
</dbReference>
<dbReference type="InterPro" id="IPR039226">
    <property type="entry name" value="Ski3/TTC37"/>
</dbReference>
<gene>
    <name evidence="13" type="primary">SKIC3</name>
</gene>
<dbReference type="HOGENOM" id="CLU_003788_1_0_1"/>
<dbReference type="EMBL" id="ADFV01005426">
    <property type="status" value="NOT_ANNOTATED_CDS"/>
    <property type="molecule type" value="Genomic_DNA"/>
</dbReference>
<dbReference type="FunCoup" id="G1RV56">
    <property type="interactions" value="3377"/>
</dbReference>
<reference evidence="13 14" key="1">
    <citation type="submission" date="2012-10" db="EMBL/GenBank/DDBJ databases">
        <authorList>
            <consortium name="Gibbon Genome Sequencing Consortium"/>
        </authorList>
    </citation>
    <scope>NUCLEOTIDE SEQUENCE [LARGE SCALE GENOMIC DNA]</scope>
</reference>
<comment type="subcellular location">
    <subcellularLocation>
        <location evidence="2">Cytoplasm</location>
    </subcellularLocation>
    <subcellularLocation>
        <location evidence="1">Nucleus</location>
    </subcellularLocation>
</comment>
<dbReference type="PANTHER" id="PTHR15704:SF7">
    <property type="entry name" value="SUPERKILLER COMPLEX PROTEIN 3"/>
    <property type="match status" value="1"/>
</dbReference>
<dbReference type="InParanoid" id="G1RV56"/>
<evidence type="ECO:0000256" key="12">
    <source>
        <dbReference type="PROSITE-ProRule" id="PRU00339"/>
    </source>
</evidence>
<evidence type="ECO:0000313" key="14">
    <source>
        <dbReference type="Proteomes" id="UP000001073"/>
    </source>
</evidence>
<dbReference type="PROSITE" id="PS50005">
    <property type="entry name" value="TPR"/>
    <property type="match status" value="4"/>
</dbReference>
<evidence type="ECO:0000256" key="11">
    <source>
        <dbReference type="ARBA" id="ARBA00071839"/>
    </source>
</evidence>
<evidence type="ECO:0000313" key="13">
    <source>
        <dbReference type="Ensembl" id="ENSNLEP00000017133.2"/>
    </source>
</evidence>
<dbReference type="PANTHER" id="PTHR15704">
    <property type="entry name" value="SUPERKILLER 3 PROTEIN-RELATED"/>
    <property type="match status" value="1"/>
</dbReference>
<feature type="repeat" description="TPR" evidence="12">
    <location>
        <begin position="40"/>
        <end position="73"/>
    </location>
</feature>
<dbReference type="Pfam" id="PF14559">
    <property type="entry name" value="TPR_19"/>
    <property type="match status" value="1"/>
</dbReference>
<dbReference type="eggNOG" id="KOG1127">
    <property type="taxonomic scope" value="Eukaryota"/>
</dbReference>
<dbReference type="EMBL" id="ADFV01005427">
    <property type="status" value="NOT_ANNOTATED_CDS"/>
    <property type="molecule type" value="Genomic_DNA"/>
</dbReference>
<keyword evidence="5 12" id="KW-0802">TPR repeat</keyword>
<keyword evidence="14" id="KW-1185">Reference proteome</keyword>
<evidence type="ECO:0000256" key="9">
    <source>
        <dbReference type="ARBA" id="ARBA00060849"/>
    </source>
</evidence>
<keyword evidence="4" id="KW-0677">Repeat</keyword>
<dbReference type="EMBL" id="ADFV01005428">
    <property type="status" value="NOT_ANNOTATED_CDS"/>
    <property type="molecule type" value="Genomic_DNA"/>
</dbReference>
<dbReference type="Gene3D" id="1.25.40.10">
    <property type="entry name" value="Tetratricopeptide repeat domain"/>
    <property type="match status" value="7"/>
</dbReference>
<dbReference type="Pfam" id="PF13432">
    <property type="entry name" value="TPR_16"/>
    <property type="match status" value="1"/>
</dbReference>
<organism evidence="13 14">
    <name type="scientific">Nomascus leucogenys</name>
    <name type="common">Northern white-cheeked gibbon</name>
    <name type="synonym">Hylobates leucogenys</name>
    <dbReference type="NCBI Taxonomy" id="61853"/>
    <lineage>
        <taxon>Eukaryota</taxon>
        <taxon>Metazoa</taxon>
        <taxon>Chordata</taxon>
        <taxon>Craniata</taxon>
        <taxon>Vertebrata</taxon>
        <taxon>Euteleostomi</taxon>
        <taxon>Mammalia</taxon>
        <taxon>Eutheria</taxon>
        <taxon>Euarchontoglires</taxon>
        <taxon>Primates</taxon>
        <taxon>Haplorrhini</taxon>
        <taxon>Catarrhini</taxon>
        <taxon>Hylobatidae</taxon>
        <taxon>Nomascus</taxon>
    </lineage>
</organism>
<keyword evidence="6" id="KW-0007">Acetylation</keyword>
<dbReference type="FunFam" id="1.25.40.10:FF:000574">
    <property type="entry name" value="Tetratricopeptide repeat domain 37"/>
    <property type="match status" value="1"/>
</dbReference>
<evidence type="ECO:0000256" key="10">
    <source>
        <dbReference type="ARBA" id="ARBA00062107"/>
    </source>
</evidence>
<evidence type="ECO:0000256" key="3">
    <source>
        <dbReference type="ARBA" id="ARBA00022490"/>
    </source>
</evidence>
<dbReference type="SUPFAM" id="SSF48452">
    <property type="entry name" value="TPR-like"/>
    <property type="match status" value="6"/>
</dbReference>